<keyword evidence="4 14" id="KW-0444">Lipid biosynthesis</keyword>
<comment type="pathway">
    <text evidence="1 14">Lipid metabolism; fatty acid biosynthesis.</text>
</comment>
<evidence type="ECO:0000256" key="2">
    <source>
        <dbReference type="ARBA" id="ARBA00008642"/>
    </source>
</evidence>
<dbReference type="InterPro" id="IPR013751">
    <property type="entry name" value="ACP_syn_III_N"/>
</dbReference>
<reference evidence="17" key="2">
    <citation type="submission" date="2020-09" db="EMBL/GenBank/DDBJ databases">
        <authorList>
            <person name="Sun Q."/>
            <person name="Ohkuma M."/>
        </authorList>
    </citation>
    <scope>NUCLEOTIDE SEQUENCE</scope>
    <source>
        <strain evidence="17">JCM 18487</strain>
    </source>
</reference>
<protein>
    <recommendedName>
        <fullName evidence="14">Beta-ketoacyl-[acyl-carrier-protein] synthase III</fullName>
        <shortName evidence="14">Beta-ketoacyl-ACP synthase III</shortName>
        <shortName evidence="14">KAS III</shortName>
        <ecNumber evidence="14">2.3.1.180</ecNumber>
    </recommendedName>
    <alternativeName>
        <fullName evidence="14">3-oxoacyl-[acyl-carrier-protein] synthase 3</fullName>
    </alternativeName>
    <alternativeName>
        <fullName evidence="14">3-oxoacyl-[acyl-carrier-protein] synthase III</fullName>
    </alternativeName>
</protein>
<feature type="active site" evidence="14">
    <location>
        <position position="122"/>
    </location>
</feature>
<dbReference type="HAMAP" id="MF_01815">
    <property type="entry name" value="FabH"/>
    <property type="match status" value="1"/>
</dbReference>
<evidence type="ECO:0000256" key="3">
    <source>
        <dbReference type="ARBA" id="ARBA00022490"/>
    </source>
</evidence>
<dbReference type="NCBIfam" id="NF006829">
    <property type="entry name" value="PRK09352.1"/>
    <property type="match status" value="1"/>
</dbReference>
<dbReference type="GO" id="GO:0004315">
    <property type="term" value="F:3-oxoacyl-[acyl-carrier-protein] synthase activity"/>
    <property type="evidence" value="ECO:0007669"/>
    <property type="project" value="InterPro"/>
</dbReference>
<evidence type="ECO:0000256" key="9">
    <source>
        <dbReference type="ARBA" id="ARBA00023315"/>
    </source>
</evidence>
<evidence type="ECO:0000256" key="11">
    <source>
        <dbReference type="ARBA" id="ARBA00052407"/>
    </source>
</evidence>
<dbReference type="GO" id="GO:0005737">
    <property type="term" value="C:cytoplasm"/>
    <property type="evidence" value="ECO:0007669"/>
    <property type="project" value="UniProtKB-SubCell"/>
</dbReference>
<dbReference type="InterPro" id="IPR013747">
    <property type="entry name" value="ACP_syn_III_C"/>
</dbReference>
<dbReference type="EC" id="2.3.1.180" evidence="14"/>
<keyword evidence="8 14" id="KW-0275">Fatty acid biosynthesis</keyword>
<evidence type="ECO:0000256" key="13">
    <source>
        <dbReference type="ARBA" id="ARBA00052985"/>
    </source>
</evidence>
<keyword evidence="14" id="KW-0511">Multifunctional enzyme</keyword>
<keyword evidence="9 14" id="KW-0012">Acyltransferase</keyword>
<dbReference type="CDD" id="cd00830">
    <property type="entry name" value="KAS_III"/>
    <property type="match status" value="1"/>
</dbReference>
<comment type="catalytic activity">
    <reaction evidence="12">
        <text>2-methylpropanoyl-CoA + malonyl-[ACP] + H(+) = 4-methyl-3-oxopentanoyl-[ACP] + CO2 + CoA</text>
        <dbReference type="Rhea" id="RHEA:42268"/>
        <dbReference type="Rhea" id="RHEA-COMP:9623"/>
        <dbReference type="Rhea" id="RHEA-COMP:9940"/>
        <dbReference type="ChEBI" id="CHEBI:15378"/>
        <dbReference type="ChEBI" id="CHEBI:16526"/>
        <dbReference type="ChEBI" id="CHEBI:57287"/>
        <dbReference type="ChEBI" id="CHEBI:57338"/>
        <dbReference type="ChEBI" id="CHEBI:78449"/>
        <dbReference type="ChEBI" id="CHEBI:78820"/>
        <dbReference type="EC" id="2.3.1.300"/>
    </reaction>
    <physiologicalReaction direction="left-to-right" evidence="12">
        <dbReference type="Rhea" id="RHEA:42269"/>
    </physiologicalReaction>
</comment>
<dbReference type="PANTHER" id="PTHR34069:SF2">
    <property type="entry name" value="BETA-KETOACYL-[ACYL-CARRIER-PROTEIN] SYNTHASE III"/>
    <property type="match status" value="1"/>
</dbReference>
<evidence type="ECO:0000313" key="17">
    <source>
        <dbReference type="EMBL" id="GGJ08019.1"/>
    </source>
</evidence>
<sequence length="335" mass="35471">MKEKRSGMKNVRAGILGTGRALPERVLTNADLEKMVDTSDEWIVTRTGIRERRIAAPEEATSDYAVRACELALADAGIAAEEVDLILCATVTPDMLFPATACLVQDRIGATKAAAMDISAACSGFLYGLAVAHAFIISGQYRYVLVVAGDILSKIVDWEDRSTCVLFGDGAGAAVVGPVEAGRGFLSFDLGADGSGAMHICQPAGGSRMPATAETVAQRLHYLKMEGRETFKFAVKVMAASTEKVLAQAGLTKDDIDLLIPHQANIRIIEAARQRFGLDPDKVVVTIDRYGNTSASSIPIALDEARRTGRAKPGDLVVMVGFGGGLTWGAAAVRL</sequence>
<dbReference type="Pfam" id="PF08545">
    <property type="entry name" value="ACP_syn_III"/>
    <property type="match status" value="1"/>
</dbReference>
<keyword evidence="5 14" id="KW-0808">Transferase</keyword>
<comment type="caution">
    <text evidence="17">The sequence shown here is derived from an EMBL/GenBank/DDBJ whole genome shotgun (WGS) entry which is preliminary data.</text>
</comment>
<dbReference type="GO" id="GO:0033818">
    <property type="term" value="F:beta-ketoacyl-acyl-carrier-protein synthase III activity"/>
    <property type="evidence" value="ECO:0007669"/>
    <property type="project" value="UniProtKB-UniRule"/>
</dbReference>
<comment type="subunit">
    <text evidence="14">Homodimer.</text>
</comment>
<evidence type="ECO:0000256" key="8">
    <source>
        <dbReference type="ARBA" id="ARBA00023160"/>
    </source>
</evidence>
<keyword evidence="3 14" id="KW-0963">Cytoplasm</keyword>
<dbReference type="SUPFAM" id="SSF53901">
    <property type="entry name" value="Thiolase-like"/>
    <property type="match status" value="1"/>
</dbReference>
<evidence type="ECO:0000256" key="7">
    <source>
        <dbReference type="ARBA" id="ARBA00023098"/>
    </source>
</evidence>
<comment type="domain">
    <text evidence="14">The last Arg residue of the ACP-binding site is essential for the weak association between ACP/AcpP and FabH.</text>
</comment>
<keyword evidence="6 14" id="KW-0276">Fatty acid metabolism</keyword>
<dbReference type="EMBL" id="BMOY01000024">
    <property type="protein sequence ID" value="GGJ08019.1"/>
    <property type="molecule type" value="Genomic_DNA"/>
</dbReference>
<dbReference type="Proteomes" id="UP000637695">
    <property type="component" value="Unassembled WGS sequence"/>
</dbReference>
<accession>A0A917NKV1</accession>
<organism evidence="17 18">
    <name type="scientific">Alicyclobacillus cellulosilyticus</name>
    <dbReference type="NCBI Taxonomy" id="1003997"/>
    <lineage>
        <taxon>Bacteria</taxon>
        <taxon>Bacillati</taxon>
        <taxon>Bacillota</taxon>
        <taxon>Bacilli</taxon>
        <taxon>Bacillales</taxon>
        <taxon>Alicyclobacillaceae</taxon>
        <taxon>Alicyclobacillus</taxon>
    </lineage>
</organism>
<evidence type="ECO:0000256" key="4">
    <source>
        <dbReference type="ARBA" id="ARBA00022516"/>
    </source>
</evidence>
<evidence type="ECO:0000256" key="14">
    <source>
        <dbReference type="HAMAP-Rule" id="MF_01815"/>
    </source>
</evidence>
<evidence type="ECO:0000256" key="6">
    <source>
        <dbReference type="ARBA" id="ARBA00022832"/>
    </source>
</evidence>
<dbReference type="GO" id="GO:0006633">
    <property type="term" value="P:fatty acid biosynthetic process"/>
    <property type="evidence" value="ECO:0007669"/>
    <property type="project" value="UniProtKB-UniRule"/>
</dbReference>
<comment type="similarity">
    <text evidence="2 14">Belongs to the thiolase-like superfamily. FabH family.</text>
</comment>
<feature type="active site" evidence="14">
    <location>
        <position position="262"/>
    </location>
</feature>
<comment type="catalytic activity">
    <reaction evidence="11">
        <text>(2S)-2-methylbutanoyl-CoA + malonyl-[ACP] + H(+) = (4S)-4-methyl-3-oxohexanoyl-[ACP] + CO2 + CoA</text>
        <dbReference type="Rhea" id="RHEA:42276"/>
        <dbReference type="Rhea" id="RHEA-COMP:9623"/>
        <dbReference type="Rhea" id="RHEA-COMP:17148"/>
        <dbReference type="ChEBI" id="CHEBI:15378"/>
        <dbReference type="ChEBI" id="CHEBI:16526"/>
        <dbReference type="ChEBI" id="CHEBI:57287"/>
        <dbReference type="ChEBI" id="CHEBI:78449"/>
        <dbReference type="ChEBI" id="CHEBI:88166"/>
        <dbReference type="ChEBI" id="CHEBI:167462"/>
        <dbReference type="EC" id="2.3.1.300"/>
    </reaction>
    <physiologicalReaction direction="left-to-right" evidence="11">
        <dbReference type="Rhea" id="RHEA:42277"/>
    </physiologicalReaction>
</comment>
<dbReference type="Gene3D" id="3.40.47.10">
    <property type="match status" value="1"/>
</dbReference>
<name>A0A917NKV1_9BACL</name>
<proteinExistence type="inferred from homology"/>
<comment type="subcellular location">
    <subcellularLocation>
        <location evidence="14">Cytoplasm</location>
    </subcellularLocation>
</comment>
<dbReference type="PANTHER" id="PTHR34069">
    <property type="entry name" value="3-OXOACYL-[ACYL-CARRIER-PROTEIN] SYNTHASE 3"/>
    <property type="match status" value="1"/>
</dbReference>
<feature type="region of interest" description="ACP-binding" evidence="14">
    <location>
        <begin position="263"/>
        <end position="267"/>
    </location>
</feature>
<evidence type="ECO:0000256" key="10">
    <source>
        <dbReference type="ARBA" id="ARBA00051096"/>
    </source>
</evidence>
<evidence type="ECO:0000313" key="18">
    <source>
        <dbReference type="Proteomes" id="UP000637695"/>
    </source>
</evidence>
<dbReference type="FunFam" id="3.40.47.10:FF:000004">
    <property type="entry name" value="3-oxoacyl-[acyl-carrier-protein] synthase 3"/>
    <property type="match status" value="1"/>
</dbReference>
<reference evidence="17" key="1">
    <citation type="journal article" date="2014" name="Int. J. Syst. Evol. Microbiol.">
        <title>Complete genome sequence of Corynebacterium casei LMG S-19264T (=DSM 44701T), isolated from a smear-ripened cheese.</title>
        <authorList>
            <consortium name="US DOE Joint Genome Institute (JGI-PGF)"/>
            <person name="Walter F."/>
            <person name="Albersmeier A."/>
            <person name="Kalinowski J."/>
            <person name="Ruckert C."/>
        </authorList>
    </citation>
    <scope>NUCLEOTIDE SEQUENCE</scope>
    <source>
        <strain evidence="17">JCM 18487</strain>
    </source>
</reference>
<comment type="catalytic activity">
    <reaction evidence="10">
        <text>malonyl-[ACP] + acetyl-CoA + H(+) = 3-oxobutanoyl-[ACP] + CO2 + CoA</text>
        <dbReference type="Rhea" id="RHEA:12080"/>
        <dbReference type="Rhea" id="RHEA-COMP:9623"/>
        <dbReference type="Rhea" id="RHEA-COMP:9625"/>
        <dbReference type="ChEBI" id="CHEBI:15378"/>
        <dbReference type="ChEBI" id="CHEBI:16526"/>
        <dbReference type="ChEBI" id="CHEBI:57287"/>
        <dbReference type="ChEBI" id="CHEBI:57288"/>
        <dbReference type="ChEBI" id="CHEBI:78449"/>
        <dbReference type="ChEBI" id="CHEBI:78450"/>
        <dbReference type="EC" id="2.3.1.180"/>
    </reaction>
    <physiologicalReaction direction="left-to-right" evidence="10">
        <dbReference type="Rhea" id="RHEA:12081"/>
    </physiologicalReaction>
</comment>
<feature type="active site" evidence="14">
    <location>
        <position position="292"/>
    </location>
</feature>
<evidence type="ECO:0000256" key="12">
    <source>
        <dbReference type="ARBA" id="ARBA00052467"/>
    </source>
</evidence>
<keyword evidence="18" id="KW-1185">Reference proteome</keyword>
<evidence type="ECO:0000259" key="15">
    <source>
        <dbReference type="Pfam" id="PF08541"/>
    </source>
</evidence>
<evidence type="ECO:0000256" key="5">
    <source>
        <dbReference type="ARBA" id="ARBA00022679"/>
    </source>
</evidence>
<dbReference type="InterPro" id="IPR004655">
    <property type="entry name" value="FabH"/>
</dbReference>
<comment type="function">
    <text evidence="14">Catalyzes the condensation reaction of fatty acid synthesis by the addition to an acyl acceptor of two carbons from malonyl-ACP. Catalyzes the first condensation reaction which initiates fatty acid synthesis and may therefore play a role in governing the total rate of fatty acid production. Possesses both acetoacetyl-ACP synthase and acetyl transacylase activities. Its substrate specificity determines the biosynthesis of branched-chain and/or straight-chain of fatty acids.</text>
</comment>
<feature type="domain" description="Beta-ketoacyl-[acyl-carrier-protein] synthase III N-terminal" evidence="16">
    <location>
        <begin position="116"/>
        <end position="194"/>
    </location>
</feature>
<dbReference type="GO" id="GO:0044550">
    <property type="term" value="P:secondary metabolite biosynthetic process"/>
    <property type="evidence" value="ECO:0007669"/>
    <property type="project" value="TreeGrafter"/>
</dbReference>
<keyword evidence="7 14" id="KW-0443">Lipid metabolism</keyword>
<dbReference type="Pfam" id="PF08541">
    <property type="entry name" value="ACP_syn_III_C"/>
    <property type="match status" value="1"/>
</dbReference>
<dbReference type="NCBIfam" id="TIGR00747">
    <property type="entry name" value="fabH"/>
    <property type="match status" value="1"/>
</dbReference>
<gene>
    <name evidence="14 17" type="primary">fabH</name>
    <name evidence="17" type="ORF">GCM10010885_16450</name>
</gene>
<evidence type="ECO:0000256" key="1">
    <source>
        <dbReference type="ARBA" id="ARBA00005194"/>
    </source>
</evidence>
<dbReference type="InterPro" id="IPR016039">
    <property type="entry name" value="Thiolase-like"/>
</dbReference>
<dbReference type="AlphaFoldDB" id="A0A917NKV1"/>
<evidence type="ECO:0000259" key="16">
    <source>
        <dbReference type="Pfam" id="PF08545"/>
    </source>
</evidence>
<feature type="domain" description="Beta-ketoacyl-[acyl-carrier-protein] synthase III C-terminal" evidence="15">
    <location>
        <begin position="246"/>
        <end position="334"/>
    </location>
</feature>
<comment type="catalytic activity">
    <reaction evidence="13">
        <text>3-methylbutanoyl-CoA + malonyl-[ACP] + H(+) = 5-methyl-3-oxohexanoyl-[ACP] + CO2 + CoA</text>
        <dbReference type="Rhea" id="RHEA:42272"/>
        <dbReference type="Rhea" id="RHEA-COMP:9623"/>
        <dbReference type="Rhea" id="RHEA-COMP:9941"/>
        <dbReference type="ChEBI" id="CHEBI:15378"/>
        <dbReference type="ChEBI" id="CHEBI:16526"/>
        <dbReference type="ChEBI" id="CHEBI:57287"/>
        <dbReference type="ChEBI" id="CHEBI:57345"/>
        <dbReference type="ChEBI" id="CHEBI:78449"/>
        <dbReference type="ChEBI" id="CHEBI:78822"/>
        <dbReference type="EC" id="2.3.1.300"/>
    </reaction>
    <physiologicalReaction direction="left-to-right" evidence="13">
        <dbReference type="Rhea" id="RHEA:42273"/>
    </physiologicalReaction>
</comment>